<evidence type="ECO:0000313" key="2">
    <source>
        <dbReference type="Proteomes" id="UP000299102"/>
    </source>
</evidence>
<dbReference type="EMBL" id="BGZK01000140">
    <property type="protein sequence ID" value="GBP22435.1"/>
    <property type="molecule type" value="Genomic_DNA"/>
</dbReference>
<proteinExistence type="predicted"/>
<gene>
    <name evidence="1" type="ORF">EVAR_78611_1</name>
</gene>
<accession>A0A4C1U7S4</accession>
<keyword evidence="2" id="KW-1185">Reference proteome</keyword>
<reference evidence="1 2" key="1">
    <citation type="journal article" date="2019" name="Commun. Biol.">
        <title>The bagworm genome reveals a unique fibroin gene that provides high tensile strength.</title>
        <authorList>
            <person name="Kono N."/>
            <person name="Nakamura H."/>
            <person name="Ohtoshi R."/>
            <person name="Tomita M."/>
            <person name="Numata K."/>
            <person name="Arakawa K."/>
        </authorList>
    </citation>
    <scope>NUCLEOTIDE SEQUENCE [LARGE SCALE GENOMIC DNA]</scope>
</reference>
<sequence length="149" mass="16382">MSSCWAKSNCDLSKKYDYPTSSPTAAVKSLLEVWPTGGVGYEGHHIRGGGANLYVSIHSIGVRVGLKDKKLKLFAANRLPVAMNPMFNGTFRTGHSSDASKRGKVITIPKAGKDPQRPVNLRPITLLSHMTKTFERALLRRLCLFLCLL</sequence>
<name>A0A4C1U7S4_EUMVA</name>
<organism evidence="1 2">
    <name type="scientific">Eumeta variegata</name>
    <name type="common">Bagworm moth</name>
    <name type="synonym">Eumeta japonica</name>
    <dbReference type="NCBI Taxonomy" id="151549"/>
    <lineage>
        <taxon>Eukaryota</taxon>
        <taxon>Metazoa</taxon>
        <taxon>Ecdysozoa</taxon>
        <taxon>Arthropoda</taxon>
        <taxon>Hexapoda</taxon>
        <taxon>Insecta</taxon>
        <taxon>Pterygota</taxon>
        <taxon>Neoptera</taxon>
        <taxon>Endopterygota</taxon>
        <taxon>Lepidoptera</taxon>
        <taxon>Glossata</taxon>
        <taxon>Ditrysia</taxon>
        <taxon>Tineoidea</taxon>
        <taxon>Psychidae</taxon>
        <taxon>Oiketicinae</taxon>
        <taxon>Eumeta</taxon>
    </lineage>
</organism>
<comment type="caution">
    <text evidence="1">The sequence shown here is derived from an EMBL/GenBank/DDBJ whole genome shotgun (WGS) entry which is preliminary data.</text>
</comment>
<dbReference type="OrthoDB" id="412981at2759"/>
<dbReference type="AlphaFoldDB" id="A0A4C1U7S4"/>
<dbReference type="Proteomes" id="UP000299102">
    <property type="component" value="Unassembled WGS sequence"/>
</dbReference>
<evidence type="ECO:0000313" key="1">
    <source>
        <dbReference type="EMBL" id="GBP22435.1"/>
    </source>
</evidence>
<protein>
    <submittedName>
        <fullName evidence="1">Uncharacterized protein</fullName>
    </submittedName>
</protein>